<dbReference type="Proteomes" id="UP001233999">
    <property type="component" value="Unassembled WGS sequence"/>
</dbReference>
<name>A0AAD8A9A0_DIPPU</name>
<reference evidence="2" key="2">
    <citation type="submission" date="2023-05" db="EMBL/GenBank/DDBJ databases">
        <authorList>
            <person name="Fouks B."/>
        </authorList>
    </citation>
    <scope>NUCLEOTIDE SEQUENCE</scope>
    <source>
        <strain evidence="2">Stay&amp;Tobe</strain>
        <tissue evidence="2">Testes</tissue>
    </source>
</reference>
<feature type="transmembrane region" description="Helical" evidence="1">
    <location>
        <begin position="20"/>
        <end position="40"/>
    </location>
</feature>
<feature type="non-terminal residue" evidence="2">
    <location>
        <position position="128"/>
    </location>
</feature>
<feature type="non-terminal residue" evidence="2">
    <location>
        <position position="1"/>
    </location>
</feature>
<accession>A0AAD8A9A0</accession>
<evidence type="ECO:0000256" key="1">
    <source>
        <dbReference type="SAM" id="Phobius"/>
    </source>
</evidence>
<dbReference type="AlphaFoldDB" id="A0AAD8A9A0"/>
<evidence type="ECO:0000313" key="2">
    <source>
        <dbReference type="EMBL" id="KAJ9594495.1"/>
    </source>
</evidence>
<gene>
    <name evidence="2" type="ORF">L9F63_014107</name>
</gene>
<dbReference type="EMBL" id="JASPKZ010003044">
    <property type="protein sequence ID" value="KAJ9594495.1"/>
    <property type="molecule type" value="Genomic_DNA"/>
</dbReference>
<organism evidence="2 3">
    <name type="scientific">Diploptera punctata</name>
    <name type="common">Pacific beetle cockroach</name>
    <dbReference type="NCBI Taxonomy" id="6984"/>
    <lineage>
        <taxon>Eukaryota</taxon>
        <taxon>Metazoa</taxon>
        <taxon>Ecdysozoa</taxon>
        <taxon>Arthropoda</taxon>
        <taxon>Hexapoda</taxon>
        <taxon>Insecta</taxon>
        <taxon>Pterygota</taxon>
        <taxon>Neoptera</taxon>
        <taxon>Polyneoptera</taxon>
        <taxon>Dictyoptera</taxon>
        <taxon>Blattodea</taxon>
        <taxon>Blaberoidea</taxon>
        <taxon>Blaberidae</taxon>
        <taxon>Diplopterinae</taxon>
        <taxon>Diploptera</taxon>
    </lineage>
</organism>
<reference evidence="2" key="1">
    <citation type="journal article" date="2023" name="IScience">
        <title>Live-bearing cockroach genome reveals convergent evolutionary mechanisms linked to viviparity in insects and beyond.</title>
        <authorList>
            <person name="Fouks B."/>
            <person name="Harrison M.C."/>
            <person name="Mikhailova A.A."/>
            <person name="Marchal E."/>
            <person name="English S."/>
            <person name="Carruthers M."/>
            <person name="Jennings E.C."/>
            <person name="Chiamaka E.L."/>
            <person name="Frigard R.A."/>
            <person name="Pippel M."/>
            <person name="Attardo G.M."/>
            <person name="Benoit J.B."/>
            <person name="Bornberg-Bauer E."/>
            <person name="Tobe S.S."/>
        </authorList>
    </citation>
    <scope>NUCLEOTIDE SEQUENCE</scope>
    <source>
        <strain evidence="2">Stay&amp;Tobe</strain>
    </source>
</reference>
<protein>
    <submittedName>
        <fullName evidence="2">Uncharacterized protein</fullName>
    </submittedName>
</protein>
<keyword evidence="1" id="KW-0472">Membrane</keyword>
<sequence>NGCNATLNSRLARLAASRSLAYVIAHAAIAICCCIFNAILTNDLTLRLGVMWKLFFYLYIAESTWTTSSSPGLKQSQRDLTSPLFFCGSLLRTRSRRRQFILLGCLINNIDNPKKKVIRDVNKALFTG</sequence>
<keyword evidence="1" id="KW-1133">Transmembrane helix</keyword>
<comment type="caution">
    <text evidence="2">The sequence shown here is derived from an EMBL/GenBank/DDBJ whole genome shotgun (WGS) entry which is preliminary data.</text>
</comment>
<proteinExistence type="predicted"/>
<evidence type="ECO:0000313" key="3">
    <source>
        <dbReference type="Proteomes" id="UP001233999"/>
    </source>
</evidence>
<keyword evidence="1" id="KW-0812">Transmembrane</keyword>
<keyword evidence="3" id="KW-1185">Reference proteome</keyword>